<name>A0AAV5UDH5_9BILA</name>
<reference evidence="1" key="1">
    <citation type="submission" date="2023-10" db="EMBL/GenBank/DDBJ databases">
        <title>Genome assembly of Pristionchus species.</title>
        <authorList>
            <person name="Yoshida K."/>
            <person name="Sommer R.J."/>
        </authorList>
    </citation>
    <scope>NUCLEOTIDE SEQUENCE</scope>
    <source>
        <strain evidence="1">RS0144</strain>
    </source>
</reference>
<accession>A0AAV5UDH5</accession>
<protein>
    <submittedName>
        <fullName evidence="1">Uncharacterized protein</fullName>
    </submittedName>
</protein>
<evidence type="ECO:0000313" key="1">
    <source>
        <dbReference type="EMBL" id="GMT04491.1"/>
    </source>
</evidence>
<dbReference type="AlphaFoldDB" id="A0AAV5UDH5"/>
<evidence type="ECO:0000313" key="2">
    <source>
        <dbReference type="Proteomes" id="UP001432027"/>
    </source>
</evidence>
<organism evidence="1 2">
    <name type="scientific">Pristionchus entomophagus</name>
    <dbReference type="NCBI Taxonomy" id="358040"/>
    <lineage>
        <taxon>Eukaryota</taxon>
        <taxon>Metazoa</taxon>
        <taxon>Ecdysozoa</taxon>
        <taxon>Nematoda</taxon>
        <taxon>Chromadorea</taxon>
        <taxon>Rhabditida</taxon>
        <taxon>Rhabditina</taxon>
        <taxon>Diplogasteromorpha</taxon>
        <taxon>Diplogasteroidea</taxon>
        <taxon>Neodiplogasteridae</taxon>
        <taxon>Pristionchus</taxon>
    </lineage>
</organism>
<proteinExistence type="predicted"/>
<gene>
    <name evidence="1" type="ORF">PENTCL1PPCAC_26665</name>
</gene>
<dbReference type="EMBL" id="BTSX01000006">
    <property type="protein sequence ID" value="GMT04491.1"/>
    <property type="molecule type" value="Genomic_DNA"/>
</dbReference>
<sequence>MIASPNNLLLLRSLVALRDPAQSLGALSGNSVLASLSGLLVLLTTGLSLVSQLLGTGILHLLLEDELHEVSLVLEGVTLGTEIENVVQMLVDLLSLSVLLEETTEDAHASHPDHLLGHTSILGSETLTSARVTNLAASLSELAGAVARVHSDGLADDETILHQTTDVLAGVGIGDLVDLIGVEPDLSLSALEYGRREAFLQAQIA</sequence>
<keyword evidence="2" id="KW-1185">Reference proteome</keyword>
<comment type="caution">
    <text evidence="1">The sequence shown here is derived from an EMBL/GenBank/DDBJ whole genome shotgun (WGS) entry which is preliminary data.</text>
</comment>
<feature type="non-terminal residue" evidence="1">
    <location>
        <position position="205"/>
    </location>
</feature>
<dbReference type="Proteomes" id="UP001432027">
    <property type="component" value="Unassembled WGS sequence"/>
</dbReference>